<evidence type="ECO:0000313" key="1">
    <source>
        <dbReference type="EMBL" id="KAL0002252.1"/>
    </source>
</evidence>
<sequence>MEIMFEGMVAIGKNAFCTSGEIPKECTEGSGDSADSKEFVDPQCQPFVNVDPMEVEGPSLSRAGLAVNKGKDLASGVHLFRRICKKPRKKCLVVQEMSDSLKNISDVIVENRSVSTRTPFASTTATEVQAIMDMVLSLPGVQSGDHLHMFSTCFFTGNQEARNMFAANVKRKEVQLKWLEMQYQMNPQFHLF</sequence>
<dbReference type="EMBL" id="JAZDWU010000005">
    <property type="protein sequence ID" value="KAL0002252.1"/>
    <property type="molecule type" value="Genomic_DNA"/>
</dbReference>
<gene>
    <name evidence="1" type="ORF">SO802_016033</name>
</gene>
<reference evidence="1 2" key="1">
    <citation type="submission" date="2024-01" db="EMBL/GenBank/DDBJ databases">
        <title>A telomere-to-telomere, gap-free genome of sweet tea (Lithocarpus litseifolius).</title>
        <authorList>
            <person name="Zhou J."/>
        </authorList>
    </citation>
    <scope>NUCLEOTIDE SEQUENCE [LARGE SCALE GENOMIC DNA]</scope>
    <source>
        <strain evidence="1">Zhou-2022a</strain>
        <tissue evidence="1">Leaf</tissue>
    </source>
</reference>
<name>A0AAW2CXL0_9ROSI</name>
<keyword evidence="2" id="KW-1185">Reference proteome</keyword>
<protein>
    <submittedName>
        <fullName evidence="1">Uncharacterized protein</fullName>
    </submittedName>
</protein>
<accession>A0AAW2CXL0</accession>
<dbReference type="Proteomes" id="UP001459277">
    <property type="component" value="Unassembled WGS sequence"/>
</dbReference>
<organism evidence="1 2">
    <name type="scientific">Lithocarpus litseifolius</name>
    <dbReference type="NCBI Taxonomy" id="425828"/>
    <lineage>
        <taxon>Eukaryota</taxon>
        <taxon>Viridiplantae</taxon>
        <taxon>Streptophyta</taxon>
        <taxon>Embryophyta</taxon>
        <taxon>Tracheophyta</taxon>
        <taxon>Spermatophyta</taxon>
        <taxon>Magnoliopsida</taxon>
        <taxon>eudicotyledons</taxon>
        <taxon>Gunneridae</taxon>
        <taxon>Pentapetalae</taxon>
        <taxon>rosids</taxon>
        <taxon>fabids</taxon>
        <taxon>Fagales</taxon>
        <taxon>Fagaceae</taxon>
        <taxon>Lithocarpus</taxon>
    </lineage>
</organism>
<dbReference type="AlphaFoldDB" id="A0AAW2CXL0"/>
<proteinExistence type="predicted"/>
<evidence type="ECO:0000313" key="2">
    <source>
        <dbReference type="Proteomes" id="UP001459277"/>
    </source>
</evidence>
<comment type="caution">
    <text evidence="1">The sequence shown here is derived from an EMBL/GenBank/DDBJ whole genome shotgun (WGS) entry which is preliminary data.</text>
</comment>